<evidence type="ECO:0000313" key="4">
    <source>
        <dbReference type="EMBL" id="MDD1782928.1"/>
    </source>
</evidence>
<dbReference type="SUPFAM" id="SSF54637">
    <property type="entry name" value="Thioesterase/thiol ester dehydrase-isomerase"/>
    <property type="match status" value="1"/>
</dbReference>
<reference evidence="4" key="1">
    <citation type="submission" date="2021-12" db="EMBL/GenBank/DDBJ databases">
        <title>Enterovibrio ZSDZ35 sp. nov. and Enterovibrio ZSDZ42 sp. nov., isolated from coastal seawater in Qingdao.</title>
        <authorList>
            <person name="Zhang P."/>
        </authorList>
    </citation>
    <scope>NUCLEOTIDE SEQUENCE</scope>
    <source>
        <strain evidence="4">ZSDZ35</strain>
    </source>
</reference>
<organism evidence="4 5">
    <name type="scientific">Enterovibrio qingdaonensis</name>
    <dbReference type="NCBI Taxonomy" id="2899818"/>
    <lineage>
        <taxon>Bacteria</taxon>
        <taxon>Pseudomonadati</taxon>
        <taxon>Pseudomonadota</taxon>
        <taxon>Gammaproteobacteria</taxon>
        <taxon>Vibrionales</taxon>
        <taxon>Vibrionaceae</taxon>
        <taxon>Enterovibrio</taxon>
    </lineage>
</organism>
<feature type="domain" description="ApeI dehydratase-like" evidence="3">
    <location>
        <begin position="467"/>
        <end position="558"/>
    </location>
</feature>
<proteinExistence type="predicted"/>
<dbReference type="InterPro" id="IPR054545">
    <property type="entry name" value="ApeI-like"/>
</dbReference>
<evidence type="ECO:0000259" key="1">
    <source>
        <dbReference type="Pfam" id="PF00501"/>
    </source>
</evidence>
<dbReference type="Proteomes" id="UP001149821">
    <property type="component" value="Unassembled WGS sequence"/>
</dbReference>
<sequence>MGLPTFSQLLAIEGSHLVTADLDDAKHWQDFQHDVATLHDLLANDTRSRWALCLDDSYHMAVACLALAHAGKTIIIPGNLRPSALAELSDAFDGVITDSAAISLQGKASVTLPVDAAQSCLPLPHFNDEDVQLILYTSGSSGTPKAIEKSLHQLNVEVDTLENTWADIVHGSEIVSTVSHQHIYGLLFRVFWPLFARRPFARSNINYLQQTALNSTRPLTLISSPAQLKRLNPVDPAFYCAAVFSSGGPLPYAAAQCSLSLLGQLPFEVFGSTETGGIAYRQQENETTRWQLFEGIHASINNNGCLSVKSPYIDPHSFYETADLCDFNSDGTFSLLGRADRIVKIEEKRVSLSDVESRLVQHPWISDAACIPLDEDGRQFIAAAITLNHEGATQMASQDEHALRLSIRKLLTQWLDNVAIPRRFILLDSIPQNSQGKRQHAIIESLFTDDPTALSPQRLPSLVKAETTTDQARLHLNIDNKLPEFCGHFPRFPIYPGVSQIDAVLRFAKDLFPIHGQFSSINKLKFEAPVWPGTQLVLTLSWHAGTKKLTFRYESDQGLHTRGVVSFI</sequence>
<dbReference type="InterPro" id="IPR025110">
    <property type="entry name" value="AMP-bd_C"/>
</dbReference>
<dbReference type="Pfam" id="PF13193">
    <property type="entry name" value="AMP-binding_C"/>
    <property type="match status" value="1"/>
</dbReference>
<dbReference type="Pfam" id="PF00501">
    <property type="entry name" value="AMP-binding"/>
    <property type="match status" value="1"/>
</dbReference>
<comment type="caution">
    <text evidence="4">The sequence shown here is derived from an EMBL/GenBank/DDBJ whole genome shotgun (WGS) entry which is preliminary data.</text>
</comment>
<feature type="domain" description="AMP-binding enzyme C-terminal" evidence="2">
    <location>
        <begin position="355"/>
        <end position="437"/>
    </location>
</feature>
<gene>
    <name evidence="4" type="ORF">LRP49_17275</name>
</gene>
<dbReference type="Gene3D" id="3.40.50.12780">
    <property type="entry name" value="N-terminal domain of ligase-like"/>
    <property type="match status" value="1"/>
</dbReference>
<dbReference type="Gene3D" id="3.10.129.10">
    <property type="entry name" value="Hotdog Thioesterase"/>
    <property type="match status" value="1"/>
</dbReference>
<dbReference type="SUPFAM" id="SSF56801">
    <property type="entry name" value="Acetyl-CoA synthetase-like"/>
    <property type="match status" value="1"/>
</dbReference>
<dbReference type="InterPro" id="IPR029069">
    <property type="entry name" value="HotDog_dom_sf"/>
</dbReference>
<dbReference type="InterPro" id="IPR020845">
    <property type="entry name" value="AMP-binding_CS"/>
</dbReference>
<dbReference type="PROSITE" id="PS00455">
    <property type="entry name" value="AMP_BINDING"/>
    <property type="match status" value="1"/>
</dbReference>
<dbReference type="InterPro" id="IPR000873">
    <property type="entry name" value="AMP-dep_synth/lig_dom"/>
</dbReference>
<evidence type="ECO:0000313" key="5">
    <source>
        <dbReference type="Proteomes" id="UP001149821"/>
    </source>
</evidence>
<dbReference type="RefSeq" id="WP_274143559.1">
    <property type="nucleotide sequence ID" value="NZ_JAJUBB010000014.1"/>
</dbReference>
<dbReference type="PANTHER" id="PTHR45398:SF1">
    <property type="entry name" value="ENZYME, PUTATIVE (JCVI)-RELATED"/>
    <property type="match status" value="1"/>
</dbReference>
<dbReference type="EMBL" id="JAJUBB010000014">
    <property type="protein sequence ID" value="MDD1782928.1"/>
    <property type="molecule type" value="Genomic_DNA"/>
</dbReference>
<dbReference type="Pfam" id="PF22818">
    <property type="entry name" value="ApeI-like"/>
    <property type="match status" value="1"/>
</dbReference>
<evidence type="ECO:0000259" key="2">
    <source>
        <dbReference type="Pfam" id="PF13193"/>
    </source>
</evidence>
<dbReference type="PANTHER" id="PTHR45398">
    <property type="match status" value="1"/>
</dbReference>
<dbReference type="InterPro" id="IPR045851">
    <property type="entry name" value="AMP-bd_C_sf"/>
</dbReference>
<feature type="domain" description="AMP-dependent synthetase/ligase" evidence="1">
    <location>
        <begin position="107"/>
        <end position="285"/>
    </location>
</feature>
<name>A0ABT5QQF1_9GAMM</name>
<evidence type="ECO:0000259" key="3">
    <source>
        <dbReference type="Pfam" id="PF22818"/>
    </source>
</evidence>
<dbReference type="Gene3D" id="3.30.300.30">
    <property type="match status" value="1"/>
</dbReference>
<keyword evidence="5" id="KW-1185">Reference proteome</keyword>
<accession>A0ABT5QQF1</accession>
<protein>
    <submittedName>
        <fullName evidence="4">AMP-binding protein</fullName>
    </submittedName>
</protein>
<dbReference type="InterPro" id="IPR042099">
    <property type="entry name" value="ANL_N_sf"/>
</dbReference>